<gene>
    <name evidence="1" type="ORF">O0955_00285</name>
</gene>
<evidence type="ECO:0000313" key="2">
    <source>
        <dbReference type="Proteomes" id="UP001144347"/>
    </source>
</evidence>
<dbReference type="Proteomes" id="UP001144347">
    <property type="component" value="Unassembled WGS sequence"/>
</dbReference>
<dbReference type="RefSeq" id="WP_269425542.1">
    <property type="nucleotide sequence ID" value="NZ_JAPWGM010000001.1"/>
</dbReference>
<proteinExistence type="predicted"/>
<keyword evidence="2" id="KW-1185">Reference proteome</keyword>
<evidence type="ECO:0000313" key="1">
    <source>
        <dbReference type="EMBL" id="MCZ4242424.1"/>
    </source>
</evidence>
<accession>A0ABT4L3C8</accession>
<organism evidence="1 2">
    <name type="scientific">Pedobacter punctiformis</name>
    <dbReference type="NCBI Taxonomy" id="3004097"/>
    <lineage>
        <taxon>Bacteria</taxon>
        <taxon>Pseudomonadati</taxon>
        <taxon>Bacteroidota</taxon>
        <taxon>Sphingobacteriia</taxon>
        <taxon>Sphingobacteriales</taxon>
        <taxon>Sphingobacteriaceae</taxon>
        <taxon>Pedobacter</taxon>
    </lineage>
</organism>
<dbReference type="EMBL" id="JAPWGM010000001">
    <property type="protein sequence ID" value="MCZ4242424.1"/>
    <property type="molecule type" value="Genomic_DNA"/>
</dbReference>
<name>A0ABT4L3C8_9SPHI</name>
<comment type="caution">
    <text evidence="1">The sequence shown here is derived from an EMBL/GenBank/DDBJ whole genome shotgun (WGS) entry which is preliminary data.</text>
</comment>
<evidence type="ECO:0008006" key="3">
    <source>
        <dbReference type="Google" id="ProtNLM"/>
    </source>
</evidence>
<sequence length="249" mass="28868">MVSGKRLFFLLLLILSFTGIRAACFIEYESLADYLNAHLQGKHDGMDGHWLKVDRQKNNRIWGNANKINIEKTDGFKEYGSISQRSDFYKWFQQQTDSAGFETRWGFAAALTTKKLENLLTNAAQITGSSNAEIQSFVYDGNRIIFDDIWIDLKLLYEQKKPLTGKNAEIWDGNLLLKEQNLIEPYYQKLSASSLAKLEKLLRKENFFSRLLPGYEFEGTLISIPDRWFYGMKMMGYKKPDFKALLSKH</sequence>
<reference evidence="1" key="1">
    <citation type="submission" date="2022-12" db="EMBL/GenBank/DDBJ databases">
        <title>Genome sequence of HCMS5-2.</title>
        <authorList>
            <person name="Woo H."/>
        </authorList>
    </citation>
    <scope>NUCLEOTIDE SEQUENCE</scope>
    <source>
        <strain evidence="1">HCMS5-2</strain>
    </source>
</reference>
<protein>
    <recommendedName>
        <fullName evidence="3">YARHG domain-containing protein</fullName>
    </recommendedName>
</protein>